<evidence type="ECO:0000256" key="7">
    <source>
        <dbReference type="SAM" id="Phobius"/>
    </source>
</evidence>
<feature type="transmembrane region" description="Helical" evidence="7">
    <location>
        <begin position="175"/>
        <end position="196"/>
    </location>
</feature>
<protein>
    <recommendedName>
        <fullName evidence="8">Membrane transport protein MMPL domain-containing protein</fullName>
    </recommendedName>
</protein>
<sequence>MPIVVPDGAPPAVLTSLAHRVAQTSDVDSVRWAGGDVTRAATTAPTPLDGVLFANSNGADWLRVTLAVDAESPRAATAVRVIRSVIADDPALAGKVLVGGATANLIDVKEGIASRLPLAIGAIVLATAVLLFLLTGSVVLPIVGVVLSVLSLGATFGALVFVFQNGHLRGLLGGFTAFGAINVTAPILLFCIAYGLSMDYQMFILARIAEERAAGRGSEDALQVGLGATRRVIAAAANLISVVLAAMAVSGLTYLKILGVGLVTAILVDAFIVRLFLLPNVVRILGDAAWYRPTFLDPVYRRLRLAH</sequence>
<gene>
    <name evidence="9" type="ORF">nbrc107697_04530</name>
</gene>
<evidence type="ECO:0000256" key="4">
    <source>
        <dbReference type="ARBA" id="ARBA00022692"/>
    </source>
</evidence>
<evidence type="ECO:0000313" key="9">
    <source>
        <dbReference type="EMBL" id="GED96414.1"/>
    </source>
</evidence>
<dbReference type="EMBL" id="BJOU01000001">
    <property type="protein sequence ID" value="GED96414.1"/>
    <property type="molecule type" value="Genomic_DNA"/>
</dbReference>
<keyword evidence="5 7" id="KW-1133">Transmembrane helix</keyword>
<dbReference type="AlphaFoldDB" id="A0A7M3SUU0"/>
<evidence type="ECO:0000256" key="1">
    <source>
        <dbReference type="ARBA" id="ARBA00004651"/>
    </source>
</evidence>
<feature type="transmembrane region" description="Helical" evidence="7">
    <location>
        <begin position="257"/>
        <end position="277"/>
    </location>
</feature>
<feature type="domain" description="Membrane transport protein MMPL" evidence="8">
    <location>
        <begin position="18"/>
        <end position="293"/>
    </location>
</feature>
<comment type="subcellular location">
    <subcellularLocation>
        <location evidence="1">Cell membrane</location>
        <topology evidence="1">Multi-pass membrane protein</topology>
    </subcellularLocation>
</comment>
<comment type="caution">
    <text evidence="9">The sequence shown here is derived from an EMBL/GenBank/DDBJ whole genome shotgun (WGS) entry which is preliminary data.</text>
</comment>
<keyword evidence="4 7" id="KW-0812">Transmembrane</keyword>
<reference evidence="10" key="1">
    <citation type="submission" date="2019-06" db="EMBL/GenBank/DDBJ databases">
        <title>Gordonia isolated from sludge of a wastewater treatment plant.</title>
        <authorList>
            <person name="Tamura T."/>
            <person name="Aoyama K."/>
            <person name="Kang Y."/>
            <person name="Saito S."/>
            <person name="Akiyama N."/>
            <person name="Yazawa K."/>
            <person name="Gonoi T."/>
            <person name="Mikami Y."/>
        </authorList>
    </citation>
    <scope>NUCLEOTIDE SEQUENCE [LARGE SCALE GENOMIC DNA]</scope>
    <source>
        <strain evidence="10">NBRC 107697</strain>
    </source>
</reference>
<dbReference type="InterPro" id="IPR004869">
    <property type="entry name" value="MMPL_dom"/>
</dbReference>
<evidence type="ECO:0000256" key="5">
    <source>
        <dbReference type="ARBA" id="ARBA00022989"/>
    </source>
</evidence>
<dbReference type="SUPFAM" id="SSF82866">
    <property type="entry name" value="Multidrug efflux transporter AcrB transmembrane domain"/>
    <property type="match status" value="1"/>
</dbReference>
<feature type="transmembrane region" description="Helical" evidence="7">
    <location>
        <begin position="140"/>
        <end position="163"/>
    </location>
</feature>
<keyword evidence="6 7" id="KW-0472">Membrane</keyword>
<name>A0A7M3SUU0_9ACTN</name>
<dbReference type="PANTHER" id="PTHR33406:SF11">
    <property type="entry name" value="MEMBRANE PROTEIN SCO6666-RELATED"/>
    <property type="match status" value="1"/>
</dbReference>
<keyword evidence="3" id="KW-1003">Cell membrane</keyword>
<dbReference type="InterPro" id="IPR050545">
    <property type="entry name" value="Mycobact_MmpL"/>
</dbReference>
<proteinExistence type="inferred from homology"/>
<dbReference type="PANTHER" id="PTHR33406">
    <property type="entry name" value="MEMBRANE PROTEIN MJ1562-RELATED"/>
    <property type="match status" value="1"/>
</dbReference>
<evidence type="ECO:0000256" key="3">
    <source>
        <dbReference type="ARBA" id="ARBA00022475"/>
    </source>
</evidence>
<dbReference type="Proteomes" id="UP000444980">
    <property type="component" value="Unassembled WGS sequence"/>
</dbReference>
<accession>A0A7M3SUU0</accession>
<evidence type="ECO:0000259" key="8">
    <source>
        <dbReference type="Pfam" id="PF03176"/>
    </source>
</evidence>
<dbReference type="GO" id="GO:0005886">
    <property type="term" value="C:plasma membrane"/>
    <property type="evidence" value="ECO:0007669"/>
    <property type="project" value="UniProtKB-SubCell"/>
</dbReference>
<feature type="transmembrane region" description="Helical" evidence="7">
    <location>
        <begin position="116"/>
        <end position="134"/>
    </location>
</feature>
<keyword evidence="10" id="KW-1185">Reference proteome</keyword>
<dbReference type="Gene3D" id="1.20.1640.10">
    <property type="entry name" value="Multidrug efflux transporter AcrB transmembrane domain"/>
    <property type="match status" value="1"/>
</dbReference>
<evidence type="ECO:0000256" key="2">
    <source>
        <dbReference type="ARBA" id="ARBA00010157"/>
    </source>
</evidence>
<dbReference type="Pfam" id="PF03176">
    <property type="entry name" value="MMPL"/>
    <property type="match status" value="1"/>
</dbReference>
<organism evidence="9 10">
    <name type="scientific">Gordonia crocea</name>
    <dbReference type="NCBI Taxonomy" id="589162"/>
    <lineage>
        <taxon>Bacteria</taxon>
        <taxon>Bacillati</taxon>
        <taxon>Actinomycetota</taxon>
        <taxon>Actinomycetes</taxon>
        <taxon>Mycobacteriales</taxon>
        <taxon>Gordoniaceae</taxon>
        <taxon>Gordonia</taxon>
    </lineage>
</organism>
<comment type="similarity">
    <text evidence="2">Belongs to the resistance-nodulation-cell division (RND) (TC 2.A.6) family. MmpL subfamily.</text>
</comment>
<evidence type="ECO:0000256" key="6">
    <source>
        <dbReference type="ARBA" id="ARBA00023136"/>
    </source>
</evidence>
<evidence type="ECO:0000313" key="10">
    <source>
        <dbReference type="Proteomes" id="UP000444980"/>
    </source>
</evidence>
<feature type="transmembrane region" description="Helical" evidence="7">
    <location>
        <begin position="232"/>
        <end position="250"/>
    </location>
</feature>